<feature type="region of interest" description="Disordered" evidence="1">
    <location>
        <begin position="215"/>
        <end position="241"/>
    </location>
</feature>
<keyword evidence="3" id="KW-1185">Reference proteome</keyword>
<protein>
    <submittedName>
        <fullName evidence="2">Uncharacterized protein</fullName>
    </submittedName>
</protein>
<comment type="caution">
    <text evidence="2">The sequence shown here is derived from an EMBL/GenBank/DDBJ whole genome shotgun (WGS) entry which is preliminary data.</text>
</comment>
<reference evidence="2" key="1">
    <citation type="submission" date="2021-02" db="EMBL/GenBank/DDBJ databases">
        <title>First Annotated Genome of the Yellow-green Alga Tribonema minus.</title>
        <authorList>
            <person name="Mahan K.M."/>
        </authorList>
    </citation>
    <scope>NUCLEOTIDE SEQUENCE</scope>
    <source>
        <strain evidence="2">UTEX B ZZ1240</strain>
    </source>
</reference>
<gene>
    <name evidence="2" type="ORF">JKP88DRAFT_281616</name>
</gene>
<feature type="region of interest" description="Disordered" evidence="1">
    <location>
        <begin position="254"/>
        <end position="282"/>
    </location>
</feature>
<feature type="compositionally biased region" description="Low complexity" evidence="1">
    <location>
        <begin position="271"/>
        <end position="282"/>
    </location>
</feature>
<sequence length="374" mass="38880">MSCSSPIKRYNYERSAYRCVEGRYERTAFFESLIARGLQFATRLSAEHLLPEEKAALGIAEDAATGTVYLSHYGLAPPMEHYSRDCAGGDCVPGCCSGARKRCRAHTDAQRSLWHAVSAAVGAQLPTKGGGERDITVTKSTTDAGCRSVTRVVIEISCDGGDVDDASLSAAAAAAAAGIDATAAASASATDAASVPQLMRQDAAGRFPCRDASGAVISRSSAPPPPPVQHHPVSASDTEDTLSFSSADESFTFELEEPAGTMPAHKRRRTSPWGSGTWSSGSPASVMTTFFEEPRWQGAAAAPCAAAAAATAPAAQHNADFISNLGAAPAALMRDDEPGDGGAALCPYDAVTDALWSEARLLDDVDVDVLSSLF</sequence>
<evidence type="ECO:0000313" key="2">
    <source>
        <dbReference type="EMBL" id="KAG5177801.1"/>
    </source>
</evidence>
<evidence type="ECO:0000256" key="1">
    <source>
        <dbReference type="SAM" id="MobiDB-lite"/>
    </source>
</evidence>
<organism evidence="2 3">
    <name type="scientific">Tribonema minus</name>
    <dbReference type="NCBI Taxonomy" id="303371"/>
    <lineage>
        <taxon>Eukaryota</taxon>
        <taxon>Sar</taxon>
        <taxon>Stramenopiles</taxon>
        <taxon>Ochrophyta</taxon>
        <taxon>PX clade</taxon>
        <taxon>Xanthophyceae</taxon>
        <taxon>Tribonematales</taxon>
        <taxon>Tribonemataceae</taxon>
        <taxon>Tribonema</taxon>
    </lineage>
</organism>
<name>A0A835YN03_9STRA</name>
<dbReference type="EMBL" id="JAFCMP010000521">
    <property type="protein sequence ID" value="KAG5177801.1"/>
    <property type="molecule type" value="Genomic_DNA"/>
</dbReference>
<accession>A0A835YN03</accession>
<evidence type="ECO:0000313" key="3">
    <source>
        <dbReference type="Proteomes" id="UP000664859"/>
    </source>
</evidence>
<dbReference type="Proteomes" id="UP000664859">
    <property type="component" value="Unassembled WGS sequence"/>
</dbReference>
<dbReference type="AlphaFoldDB" id="A0A835YN03"/>
<proteinExistence type="predicted"/>